<proteinExistence type="predicted"/>
<organism evidence="1 2">
    <name type="scientific">Acetobacteroides hydrogenigenes</name>
    <dbReference type="NCBI Taxonomy" id="979970"/>
    <lineage>
        <taxon>Bacteria</taxon>
        <taxon>Pseudomonadati</taxon>
        <taxon>Bacteroidota</taxon>
        <taxon>Bacteroidia</taxon>
        <taxon>Bacteroidales</taxon>
        <taxon>Rikenellaceae</taxon>
        <taxon>Acetobacteroides</taxon>
    </lineage>
</organism>
<reference evidence="1 2" key="1">
    <citation type="submission" date="2019-03" db="EMBL/GenBank/DDBJ databases">
        <title>Genomic Encyclopedia of Archaeal and Bacterial Type Strains, Phase II (KMG-II): from individual species to whole genera.</title>
        <authorList>
            <person name="Goeker M."/>
        </authorList>
    </citation>
    <scope>NUCLEOTIDE SEQUENCE [LARGE SCALE GENOMIC DNA]</scope>
    <source>
        <strain evidence="1 2">RL-C</strain>
    </source>
</reference>
<comment type="caution">
    <text evidence="1">The sequence shown here is derived from an EMBL/GenBank/DDBJ whole genome shotgun (WGS) entry which is preliminary data.</text>
</comment>
<dbReference type="EMBL" id="SLWB01000011">
    <property type="protein sequence ID" value="TCN65402.1"/>
    <property type="molecule type" value="Genomic_DNA"/>
</dbReference>
<dbReference type="RefSeq" id="WP_131839782.1">
    <property type="nucleotide sequence ID" value="NZ_SLWB01000011.1"/>
</dbReference>
<dbReference type="AlphaFoldDB" id="A0A4R2EEN6"/>
<evidence type="ECO:0000313" key="1">
    <source>
        <dbReference type="EMBL" id="TCN65402.1"/>
    </source>
</evidence>
<name>A0A4R2EEN6_9BACT</name>
<evidence type="ECO:0000313" key="2">
    <source>
        <dbReference type="Proteomes" id="UP000294830"/>
    </source>
</evidence>
<sequence>MANRFGTLTKHPYIYGMLQWRKIASLFLLLAYIFVLALSVVPHHHHIYGSICTENSLHHDNEGDLIIADCLEDHDDSSCCPKKTTKCDDMQCISRIVYLSGEIAKLTRNDGDQPLLPLLLTPFIAGNSFDILPDANSYQQSHRLKYYPPNERIVKLLLTSGVGLRAPPVLSLRG</sequence>
<accession>A0A4R2EEN6</accession>
<keyword evidence="2" id="KW-1185">Reference proteome</keyword>
<dbReference type="OrthoDB" id="996714at2"/>
<gene>
    <name evidence="1" type="ORF">CLV25_11182</name>
</gene>
<dbReference type="Proteomes" id="UP000294830">
    <property type="component" value="Unassembled WGS sequence"/>
</dbReference>
<protein>
    <submittedName>
        <fullName evidence="1">Uncharacterized protein</fullName>
    </submittedName>
</protein>